<dbReference type="FunFam" id="3.90.70.10:FF:000332">
    <property type="entry name" value="Cathepsin L1"/>
    <property type="match status" value="1"/>
</dbReference>
<dbReference type="GO" id="GO:0008234">
    <property type="term" value="F:cysteine-type peptidase activity"/>
    <property type="evidence" value="ECO:0007669"/>
    <property type="project" value="InterPro"/>
</dbReference>
<dbReference type="Gene3D" id="3.90.70.10">
    <property type="entry name" value="Cysteine proteinases"/>
    <property type="match status" value="1"/>
</dbReference>
<evidence type="ECO:0000259" key="3">
    <source>
        <dbReference type="SMART" id="SM00645"/>
    </source>
</evidence>
<dbReference type="InterPro" id="IPR038765">
    <property type="entry name" value="Papain-like_cys_pep_sf"/>
</dbReference>
<evidence type="ECO:0000256" key="1">
    <source>
        <dbReference type="ARBA" id="ARBA00008455"/>
    </source>
</evidence>
<dbReference type="CDD" id="cd02248">
    <property type="entry name" value="Peptidase_C1A"/>
    <property type="match status" value="1"/>
</dbReference>
<dbReference type="Pfam" id="PF00112">
    <property type="entry name" value="Peptidase_C1"/>
    <property type="match status" value="1"/>
</dbReference>
<dbReference type="SUPFAM" id="SSF54001">
    <property type="entry name" value="Cysteine proteinases"/>
    <property type="match status" value="1"/>
</dbReference>
<feature type="domain" description="Cathepsin propeptide inhibitor" evidence="4">
    <location>
        <begin position="314"/>
        <end position="371"/>
    </location>
</feature>
<dbReference type="InterPro" id="IPR013201">
    <property type="entry name" value="Prot_inhib_I29"/>
</dbReference>
<dbReference type="SMART" id="SM00645">
    <property type="entry name" value="Pept_C1"/>
    <property type="match status" value="1"/>
</dbReference>
<dbReference type="PANTHER" id="PTHR12411">
    <property type="entry name" value="CYSTEINE PROTEASE FAMILY C1-RELATED"/>
    <property type="match status" value="1"/>
</dbReference>
<dbReference type="PROSITE" id="PS00139">
    <property type="entry name" value="THIOL_PROTEASE_CYS"/>
    <property type="match status" value="1"/>
</dbReference>
<organism evidence="5">
    <name type="scientific">Auxenochlorella protothecoides</name>
    <name type="common">Green microalga</name>
    <name type="synonym">Chlorella protothecoides</name>
    <dbReference type="NCBI Taxonomy" id="3075"/>
    <lineage>
        <taxon>Eukaryota</taxon>
        <taxon>Viridiplantae</taxon>
        <taxon>Chlorophyta</taxon>
        <taxon>core chlorophytes</taxon>
        <taxon>Trebouxiophyceae</taxon>
        <taxon>Chlorellales</taxon>
        <taxon>Chlorellaceae</taxon>
        <taxon>Auxenochlorella</taxon>
    </lineage>
</organism>
<dbReference type="InterPro" id="IPR013128">
    <property type="entry name" value="Peptidase_C1A"/>
</dbReference>
<sequence>PPILSQGGNKLVLGHQRLQPSPPRFRSGPVAMRAFLCLAVLATLCLACAAKKHDKHHSPPVWPAQYKVSFNLTVPYIDTYQKGRFTYVYDVWQDVKEIRQKVVRNGVETVLSIGSEDKRYNIYPHRDRWGCWSSSLDGGGAGPTLQGAEVDSMPLKGAAQSTLRALGQEQGAKLVHGERERLIKALTFVLPDLAESRWAYRGKARLAGAEADLYVWAMHEESMAMEYRMYVDPATSAPLQLHQLGTNLLTGGHKDEYVLDYYDYAPGAVADADFDLPTDSHCDTPDFAVAPNGGDLAARWAAHLPSQHWGEPAYDAFAHRHGRRHAHAEEYAARAAEFSANRAFVARWNADPNRTHDVALNRFADWSRAEYEAVVLPRAAAGAAPRTLFSQAPGVARHVPTTPAHMVPASLSWVGTPADSPVKDQAACGSCWTFSTVAPFEAALFRETGVQTLLSEQNLLDCNWMETNHGCFGGQQVAAMDWIFANGGLAAQADYPYVGVNDWCKKDVPKKAFTGKAVLVEGGEEALKEALYTQGPLTVSVDASADSFRFYSGGVYRNEDCKTKAADLDHAVILSGYGTTEEGVDYWLIKNMWSTYWGEQGYMKIPRHPNDCGIAAEPVYVDLKVEG</sequence>
<dbReference type="Pfam" id="PF08246">
    <property type="entry name" value="Inhibitor_I29"/>
    <property type="match status" value="1"/>
</dbReference>
<evidence type="ECO:0000313" key="5">
    <source>
        <dbReference type="EMBL" id="JAT77284.1"/>
    </source>
</evidence>
<feature type="non-terminal residue" evidence="5">
    <location>
        <position position="1"/>
    </location>
</feature>
<dbReference type="InterPro" id="IPR000668">
    <property type="entry name" value="Peptidase_C1A_C"/>
</dbReference>
<dbReference type="GO" id="GO:0006508">
    <property type="term" value="P:proteolysis"/>
    <property type="evidence" value="ECO:0007669"/>
    <property type="project" value="InterPro"/>
</dbReference>
<dbReference type="SMART" id="SM00848">
    <property type="entry name" value="Inhibitor_I29"/>
    <property type="match status" value="1"/>
</dbReference>
<accession>A0A1D2ADK7</accession>
<proteinExistence type="inferred from homology"/>
<evidence type="ECO:0000256" key="2">
    <source>
        <dbReference type="ARBA" id="ARBA00023157"/>
    </source>
</evidence>
<protein>
    <recommendedName>
        <fullName evidence="6">Peptidase C1A papain C-terminal domain-containing protein</fullName>
    </recommendedName>
</protein>
<feature type="domain" description="Peptidase C1A papain C-terminal" evidence="3">
    <location>
        <begin position="407"/>
        <end position="622"/>
    </location>
</feature>
<keyword evidence="2" id="KW-1015">Disulfide bond</keyword>
<evidence type="ECO:0008006" key="6">
    <source>
        <dbReference type="Google" id="ProtNLM"/>
    </source>
</evidence>
<gene>
    <name evidence="5" type="ORF">g.26125</name>
</gene>
<dbReference type="PRINTS" id="PR00705">
    <property type="entry name" value="PAPAIN"/>
</dbReference>
<dbReference type="EMBL" id="GDKF01001338">
    <property type="protein sequence ID" value="JAT77284.1"/>
    <property type="molecule type" value="Transcribed_RNA"/>
</dbReference>
<evidence type="ECO:0000259" key="4">
    <source>
        <dbReference type="SMART" id="SM00848"/>
    </source>
</evidence>
<comment type="similarity">
    <text evidence="1">Belongs to the peptidase C1 family.</text>
</comment>
<reference evidence="5" key="1">
    <citation type="submission" date="2015-08" db="EMBL/GenBank/DDBJ databases">
        <authorList>
            <person name="Babu N.S."/>
            <person name="Beckwith C.J."/>
            <person name="Beseler K.G."/>
            <person name="Brison A."/>
            <person name="Carone J.V."/>
            <person name="Caskin T.P."/>
            <person name="Diamond M."/>
            <person name="Durham M.E."/>
            <person name="Foxe J.M."/>
            <person name="Go M."/>
            <person name="Henderson B.A."/>
            <person name="Jones I.B."/>
            <person name="McGettigan J.A."/>
            <person name="Micheletti S.J."/>
            <person name="Nasrallah M.E."/>
            <person name="Ortiz D."/>
            <person name="Piller C.R."/>
            <person name="Privatt S.R."/>
            <person name="Schneider S.L."/>
            <person name="Sharp S."/>
            <person name="Smith T.C."/>
            <person name="Stanton J.D."/>
            <person name="Ullery H.E."/>
            <person name="Wilson R.J."/>
            <person name="Serrano M.G."/>
            <person name="Buck G."/>
            <person name="Lee V."/>
            <person name="Wang Y."/>
            <person name="Carvalho R."/>
            <person name="Voegtly L."/>
            <person name="Shi R."/>
            <person name="Duckworth R."/>
            <person name="Johnson A."/>
            <person name="Loviza R."/>
            <person name="Walstead R."/>
            <person name="Shah Z."/>
            <person name="Kiflezghi M."/>
            <person name="Wade K."/>
            <person name="Ball S.L."/>
            <person name="Bradley K.W."/>
            <person name="Asai D.J."/>
            <person name="Bowman C.A."/>
            <person name="Russell D.A."/>
            <person name="Pope W.H."/>
            <person name="Jacobs-Sera D."/>
            <person name="Hendrix R.W."/>
            <person name="Hatfull G.F."/>
        </authorList>
    </citation>
    <scope>NUCLEOTIDE SEQUENCE</scope>
</reference>
<name>A0A1D2ADK7_AUXPR</name>
<dbReference type="InterPro" id="IPR000169">
    <property type="entry name" value="Pept_cys_AS"/>
</dbReference>
<dbReference type="InterPro" id="IPR039417">
    <property type="entry name" value="Peptidase_C1A_papain-like"/>
</dbReference>
<dbReference type="AlphaFoldDB" id="A0A1D2ADK7"/>